<evidence type="ECO:0000259" key="7">
    <source>
        <dbReference type="Pfam" id="PF02687"/>
    </source>
</evidence>
<dbReference type="InterPro" id="IPR003838">
    <property type="entry name" value="ABC3_permease_C"/>
</dbReference>
<keyword evidence="4 6" id="KW-1133">Transmembrane helix</keyword>
<dbReference type="InterPro" id="IPR038766">
    <property type="entry name" value="Membrane_comp_ABC_pdt"/>
</dbReference>
<evidence type="ECO:0000256" key="4">
    <source>
        <dbReference type="ARBA" id="ARBA00022989"/>
    </source>
</evidence>
<evidence type="ECO:0000313" key="9">
    <source>
        <dbReference type="Proteomes" id="UP000183898"/>
    </source>
</evidence>
<evidence type="ECO:0000256" key="5">
    <source>
        <dbReference type="ARBA" id="ARBA00023136"/>
    </source>
</evidence>
<protein>
    <submittedName>
        <fullName evidence="8">Putative ABC transport system permease protein</fullName>
    </submittedName>
</protein>
<dbReference type="PANTHER" id="PTHR30287">
    <property type="entry name" value="MEMBRANE COMPONENT OF PREDICTED ABC SUPERFAMILY METABOLITE UPTAKE TRANSPORTER"/>
    <property type="match status" value="1"/>
</dbReference>
<feature type="transmembrane region" description="Helical" evidence="6">
    <location>
        <begin position="726"/>
        <end position="747"/>
    </location>
</feature>
<feature type="transmembrane region" description="Helical" evidence="6">
    <location>
        <begin position="266"/>
        <end position="288"/>
    </location>
</feature>
<keyword evidence="2" id="KW-1003">Cell membrane</keyword>
<sequence length="855" mass="92423">MRWRNRSILARWLLSGEWQAHRLQSGVAVIAIALGVALGFAIHLINTAAFNEFSAAARSLSGESDLEVRGPQATIDESIYPLLAEQEDVELANPVLELDVALPNHSKERKDATLKILGLDIFRASVMAPDLIGIPAEDKLFDVLADDAIFLSPAAMEWLGVKQGDILNLSVGTQTVALRVAGGLRRARAGQCIGVMDIATAQWRFHRLGQLSRVELKLLPGTDKAAFKAQLEQELEPQNQYLVAEPTTRETRVANMSRAYRVNLNVLAMVALFTGTFLVFSTQALSIVRRRHQFALLRVLGFTRKQMLGQVLWEGAILGFVGSLLGLALGYATATSALHYFSGDLGGGFFPGIKPVMHFDPMAAMVFFILGVGITLLGSAAPAWEAATALPAPALKSGSEDTALARLGNPWPGLLFLASGILFTRLPPIFDLPIFGYLAVAQLLTGGIILMPPLSALIFTVVFRMAQHASRARPVLTTALARLANAPNQAAIALGGILASFTLMVAMAIMVASFRVSVDDWLRHILPADLYVETAASGDTRGLTPDEMKALAETPGLMRVDFFRSSKLMLDPSRPNITLIARPIDISEPGNTLPLTGESIPVAQLPKGAIPIWVSEPMVDLYGYTLGKDVTLPIAIPARTFIVAGVWRDYGRQFGAIQMRLADYQALTDDRLVNDAALWLEQGVAPEQVIESMRQLPFGNALKFSDPGQIRALSLDIFDRSFAVTYLLEGVAIIIGLLGVAASFSAQALGRIKEFGMLRHIGMTRRQILGMLAIEGGLLTALGVLLGFVLGGCISLILVFIVNPQSFHWTMQLSLPWESLLSVALTLMFLAAFTAVASGRHAVSGNAVRAVREDW</sequence>
<feature type="transmembrane region" description="Helical" evidence="6">
    <location>
        <begin position="362"/>
        <end position="384"/>
    </location>
</feature>
<dbReference type="EMBL" id="FOCT01000004">
    <property type="protein sequence ID" value="SEN37636.1"/>
    <property type="molecule type" value="Genomic_DNA"/>
</dbReference>
<comment type="subcellular location">
    <subcellularLocation>
        <location evidence="1">Cell membrane</location>
        <topology evidence="1">Multi-pass membrane protein</topology>
    </subcellularLocation>
</comment>
<feature type="transmembrane region" description="Helical" evidence="6">
    <location>
        <begin position="404"/>
        <end position="423"/>
    </location>
</feature>
<evidence type="ECO:0000256" key="6">
    <source>
        <dbReference type="SAM" id="Phobius"/>
    </source>
</evidence>
<accession>A0A1H8G0X7</accession>
<evidence type="ECO:0000256" key="2">
    <source>
        <dbReference type="ARBA" id="ARBA00022475"/>
    </source>
</evidence>
<dbReference type="GO" id="GO:0005886">
    <property type="term" value="C:plasma membrane"/>
    <property type="evidence" value="ECO:0007669"/>
    <property type="project" value="UniProtKB-SubCell"/>
</dbReference>
<evidence type="ECO:0000256" key="1">
    <source>
        <dbReference type="ARBA" id="ARBA00004651"/>
    </source>
</evidence>
<dbReference type="Proteomes" id="UP000183898">
    <property type="component" value="Unassembled WGS sequence"/>
</dbReference>
<keyword evidence="3 6" id="KW-0812">Transmembrane</keyword>
<reference evidence="8 9" key="1">
    <citation type="submission" date="2016-10" db="EMBL/GenBank/DDBJ databases">
        <authorList>
            <person name="de Groot N.N."/>
        </authorList>
    </citation>
    <scope>NUCLEOTIDE SEQUENCE [LARGE SCALE GENOMIC DNA]</scope>
    <source>
        <strain evidence="8 9">Nl18</strain>
    </source>
</reference>
<feature type="transmembrane region" description="Helical" evidence="6">
    <location>
        <begin position="21"/>
        <end position="45"/>
    </location>
</feature>
<evidence type="ECO:0000256" key="3">
    <source>
        <dbReference type="ARBA" id="ARBA00022692"/>
    </source>
</evidence>
<feature type="transmembrane region" description="Helical" evidence="6">
    <location>
        <begin position="311"/>
        <end position="342"/>
    </location>
</feature>
<feature type="domain" description="ABC3 transporter permease C-terminal" evidence="7">
    <location>
        <begin position="731"/>
        <end position="845"/>
    </location>
</feature>
<gene>
    <name evidence="8" type="ORF">SAMN05216404_10459</name>
</gene>
<dbReference type="AlphaFoldDB" id="A0A1H8G0X7"/>
<feature type="domain" description="ABC3 transporter permease C-terminal" evidence="7">
    <location>
        <begin position="266"/>
        <end position="388"/>
    </location>
</feature>
<feature type="transmembrane region" description="Helical" evidence="6">
    <location>
        <begin position="768"/>
        <end position="801"/>
    </location>
</feature>
<evidence type="ECO:0000313" key="8">
    <source>
        <dbReference type="EMBL" id="SEN37636.1"/>
    </source>
</evidence>
<feature type="transmembrane region" description="Helical" evidence="6">
    <location>
        <begin position="821"/>
        <end position="839"/>
    </location>
</feature>
<feature type="transmembrane region" description="Helical" evidence="6">
    <location>
        <begin position="490"/>
        <end position="514"/>
    </location>
</feature>
<dbReference type="Pfam" id="PF02687">
    <property type="entry name" value="FtsX"/>
    <property type="match status" value="2"/>
</dbReference>
<dbReference type="PANTHER" id="PTHR30287:SF2">
    <property type="entry name" value="BLL1001 PROTEIN"/>
    <property type="match status" value="1"/>
</dbReference>
<keyword evidence="5 6" id="KW-0472">Membrane</keyword>
<proteinExistence type="predicted"/>
<dbReference type="RefSeq" id="WP_074745270.1">
    <property type="nucleotide sequence ID" value="NZ_FOCT01000004.1"/>
</dbReference>
<feature type="transmembrane region" description="Helical" evidence="6">
    <location>
        <begin position="435"/>
        <end position="463"/>
    </location>
</feature>
<organism evidence="8 9">
    <name type="scientific">Nitrosospira multiformis</name>
    <dbReference type="NCBI Taxonomy" id="1231"/>
    <lineage>
        <taxon>Bacteria</taxon>
        <taxon>Pseudomonadati</taxon>
        <taxon>Pseudomonadota</taxon>
        <taxon>Betaproteobacteria</taxon>
        <taxon>Nitrosomonadales</taxon>
        <taxon>Nitrosomonadaceae</taxon>
        <taxon>Nitrosospira</taxon>
    </lineage>
</organism>
<name>A0A1H8G0X7_9PROT</name>